<gene>
    <name evidence="1" type="ORF">QYM36_007617</name>
</gene>
<proteinExistence type="predicted"/>
<organism evidence="1 2">
    <name type="scientific">Artemia franciscana</name>
    <name type="common">Brine shrimp</name>
    <name type="synonym">Artemia sanfranciscana</name>
    <dbReference type="NCBI Taxonomy" id="6661"/>
    <lineage>
        <taxon>Eukaryota</taxon>
        <taxon>Metazoa</taxon>
        <taxon>Ecdysozoa</taxon>
        <taxon>Arthropoda</taxon>
        <taxon>Crustacea</taxon>
        <taxon>Branchiopoda</taxon>
        <taxon>Anostraca</taxon>
        <taxon>Artemiidae</taxon>
        <taxon>Artemia</taxon>
    </lineage>
</organism>
<reference evidence="1" key="1">
    <citation type="submission" date="2023-07" db="EMBL/GenBank/DDBJ databases">
        <title>Chromosome-level genome assembly of Artemia franciscana.</title>
        <authorList>
            <person name="Jo E."/>
        </authorList>
    </citation>
    <scope>NUCLEOTIDE SEQUENCE</scope>
    <source>
        <tissue evidence="1">Whole body</tissue>
    </source>
</reference>
<dbReference type="AlphaFoldDB" id="A0AA88ICQ7"/>
<dbReference type="EMBL" id="JAVRJZ010000001">
    <property type="protein sequence ID" value="KAK2726833.1"/>
    <property type="molecule type" value="Genomic_DNA"/>
</dbReference>
<sequence>MYQSKRLTADRFEKSFKVNMDNMYSMLEFMGYINKLINNSVLVLCLIAVLPGIPPYEKLTSYKLPEPFSTSGHLSRNNLLASAQNLFVGEIHGPESVVEIEDPKVNIHSIVDLLDREIRHITLGYPVAPPNFTRNYTFSWCIFTDLAHIGLFIEL</sequence>
<evidence type="ECO:0000313" key="1">
    <source>
        <dbReference type="EMBL" id="KAK2726833.1"/>
    </source>
</evidence>
<accession>A0AA88ICQ7</accession>
<comment type="caution">
    <text evidence="1">The sequence shown here is derived from an EMBL/GenBank/DDBJ whole genome shotgun (WGS) entry which is preliminary data.</text>
</comment>
<protein>
    <submittedName>
        <fullName evidence="1">Uncharacterized protein</fullName>
    </submittedName>
</protein>
<name>A0AA88ICQ7_ARTSF</name>
<evidence type="ECO:0000313" key="2">
    <source>
        <dbReference type="Proteomes" id="UP001187531"/>
    </source>
</evidence>
<dbReference type="Proteomes" id="UP001187531">
    <property type="component" value="Unassembled WGS sequence"/>
</dbReference>
<keyword evidence="2" id="KW-1185">Reference proteome</keyword>